<dbReference type="CDD" id="cd07067">
    <property type="entry name" value="HP_PGM_like"/>
    <property type="match status" value="1"/>
</dbReference>
<organism evidence="1 2">
    <name type="scientific">Deinococcus petrolearius</name>
    <dbReference type="NCBI Taxonomy" id="1751295"/>
    <lineage>
        <taxon>Bacteria</taxon>
        <taxon>Thermotogati</taxon>
        <taxon>Deinococcota</taxon>
        <taxon>Deinococci</taxon>
        <taxon>Deinococcales</taxon>
        <taxon>Deinococcaceae</taxon>
        <taxon>Deinococcus</taxon>
    </lineage>
</organism>
<sequence length="165" mass="17221">MRHARATGQAPGAALTPEGEQAAQALATRLAGLGLTRAVSSPWARAAAIARPVARALGLDLRTDPRLTERVLSGPDLPFWRAALRLSVGWPGLRLPGGESGRSAHARILAALDEARDPGGVTLVVTHGNLLALALGLDYGGWAALRSPDVWVQPPDGPSPFRLDP</sequence>
<evidence type="ECO:0000313" key="2">
    <source>
        <dbReference type="Proteomes" id="UP001595979"/>
    </source>
</evidence>
<dbReference type="Gene3D" id="3.40.50.1240">
    <property type="entry name" value="Phosphoglycerate mutase-like"/>
    <property type="match status" value="1"/>
</dbReference>
<dbReference type="InterPro" id="IPR013078">
    <property type="entry name" value="His_Pase_superF_clade-1"/>
</dbReference>
<evidence type="ECO:0000313" key="1">
    <source>
        <dbReference type="EMBL" id="MFC5848098.1"/>
    </source>
</evidence>
<dbReference type="Pfam" id="PF00300">
    <property type="entry name" value="His_Phos_1"/>
    <property type="match status" value="1"/>
</dbReference>
<keyword evidence="2" id="KW-1185">Reference proteome</keyword>
<gene>
    <name evidence="1" type="ORF">ACFPQ6_07215</name>
</gene>
<protein>
    <submittedName>
        <fullName evidence="1">Histidine phosphatase family protein</fullName>
    </submittedName>
</protein>
<reference evidence="2" key="1">
    <citation type="journal article" date="2019" name="Int. J. Syst. Evol. Microbiol.">
        <title>The Global Catalogue of Microorganisms (GCM) 10K type strain sequencing project: providing services to taxonomists for standard genome sequencing and annotation.</title>
        <authorList>
            <consortium name="The Broad Institute Genomics Platform"/>
            <consortium name="The Broad Institute Genome Sequencing Center for Infectious Disease"/>
            <person name="Wu L."/>
            <person name="Ma J."/>
        </authorList>
    </citation>
    <scope>NUCLEOTIDE SEQUENCE [LARGE SCALE GENOMIC DNA]</scope>
    <source>
        <strain evidence="2">CGMCC 1.15053</strain>
    </source>
</reference>
<dbReference type="Proteomes" id="UP001595979">
    <property type="component" value="Unassembled WGS sequence"/>
</dbReference>
<dbReference type="InterPro" id="IPR029033">
    <property type="entry name" value="His_PPase_superfam"/>
</dbReference>
<proteinExistence type="predicted"/>
<name>A0ABW1DJZ7_9DEIO</name>
<dbReference type="RefSeq" id="WP_380047820.1">
    <property type="nucleotide sequence ID" value="NZ_JBHSOH010000006.1"/>
</dbReference>
<accession>A0ABW1DJZ7</accession>
<dbReference type="EMBL" id="JBHSOH010000006">
    <property type="protein sequence ID" value="MFC5848098.1"/>
    <property type="molecule type" value="Genomic_DNA"/>
</dbReference>
<comment type="caution">
    <text evidence="1">The sequence shown here is derived from an EMBL/GenBank/DDBJ whole genome shotgun (WGS) entry which is preliminary data.</text>
</comment>
<dbReference type="SUPFAM" id="SSF53254">
    <property type="entry name" value="Phosphoglycerate mutase-like"/>
    <property type="match status" value="1"/>
</dbReference>